<dbReference type="Pfam" id="PF02195">
    <property type="entry name" value="ParB_N"/>
    <property type="match status" value="1"/>
</dbReference>
<evidence type="ECO:0000256" key="2">
    <source>
        <dbReference type="ARBA" id="ARBA00013055"/>
    </source>
</evidence>
<dbReference type="EC" id="1.8.98.2" evidence="2"/>
<comment type="catalytic activity">
    <reaction evidence="8">
        <text>S-hydroxy-S-oxy-L-cysteinyl-[peroxiredoxin] + [protein]-dithiol + ATP = S-hydroxy-L-cysteinyl-[peroxiredoxin] + [protein]-disulfide + ADP + phosphate</text>
        <dbReference type="Rhea" id="RHEA:17545"/>
        <dbReference type="Rhea" id="RHEA-COMP:10593"/>
        <dbReference type="Rhea" id="RHEA-COMP:10594"/>
        <dbReference type="Rhea" id="RHEA-COMP:13681"/>
        <dbReference type="Rhea" id="RHEA-COMP:17976"/>
        <dbReference type="ChEBI" id="CHEBI:29950"/>
        <dbReference type="ChEBI" id="CHEBI:30616"/>
        <dbReference type="ChEBI" id="CHEBI:43474"/>
        <dbReference type="ChEBI" id="CHEBI:50058"/>
        <dbReference type="ChEBI" id="CHEBI:61973"/>
        <dbReference type="ChEBI" id="CHEBI:61974"/>
        <dbReference type="ChEBI" id="CHEBI:456216"/>
        <dbReference type="EC" id="1.8.98.2"/>
    </reaction>
</comment>
<accession>A0ABD3HBH5</accession>
<feature type="region of interest" description="Disordered" evidence="9">
    <location>
        <begin position="28"/>
        <end position="47"/>
    </location>
</feature>
<dbReference type="Gene3D" id="3.90.1530.10">
    <property type="entry name" value="Conserved hypothetical protein from pyrococcus furiosus pfu- 392566-001, ParB domain"/>
    <property type="match status" value="1"/>
</dbReference>
<evidence type="ECO:0000313" key="12">
    <source>
        <dbReference type="Proteomes" id="UP001633002"/>
    </source>
</evidence>
<sequence>MSSVISASMSSVIFASKNSNLSLAVSCAQSGSGGNENGVGSTKTSKGPRIVELPLDKIRRPLLRTRNNDQEKVKDLMASISEVGLLEPIDVLEVEGVYYGFSGCHRYEAHQKLGLPTIRCKVRKATKDTLR</sequence>
<protein>
    <recommendedName>
        <fullName evidence="2">sulfiredoxin</fullName>
        <ecNumber evidence="2">1.8.98.2</ecNumber>
    </recommendedName>
</protein>
<proteinExistence type="inferred from homology"/>
<dbReference type="PANTHER" id="PTHR21348">
    <property type="match status" value="1"/>
</dbReference>
<dbReference type="Proteomes" id="UP001633002">
    <property type="component" value="Unassembled WGS sequence"/>
</dbReference>
<feature type="domain" description="ParB-like N-terminal" evidence="10">
    <location>
        <begin position="51"/>
        <end position="129"/>
    </location>
</feature>
<evidence type="ECO:0000256" key="9">
    <source>
        <dbReference type="SAM" id="MobiDB-lite"/>
    </source>
</evidence>
<dbReference type="InterPro" id="IPR003115">
    <property type="entry name" value="ParB_N"/>
</dbReference>
<dbReference type="EMBL" id="JBJQOH010000004">
    <property type="protein sequence ID" value="KAL3688221.1"/>
    <property type="molecule type" value="Genomic_DNA"/>
</dbReference>
<comment type="caution">
    <text evidence="11">The sequence shown here is derived from an EMBL/GenBank/DDBJ whole genome shotgun (WGS) entry which is preliminary data.</text>
</comment>
<gene>
    <name evidence="11" type="ORF">R1sor_014530</name>
</gene>
<dbReference type="SMART" id="SM00470">
    <property type="entry name" value="ParB"/>
    <property type="match status" value="1"/>
</dbReference>
<keyword evidence="6" id="KW-0560">Oxidoreductase</keyword>
<keyword evidence="12" id="KW-1185">Reference proteome</keyword>
<evidence type="ECO:0000256" key="8">
    <source>
        <dbReference type="ARBA" id="ARBA00047514"/>
    </source>
</evidence>
<keyword evidence="7" id="KW-1015">Disulfide bond</keyword>
<keyword evidence="5" id="KW-0049">Antioxidant</keyword>
<evidence type="ECO:0000256" key="7">
    <source>
        <dbReference type="ARBA" id="ARBA00023157"/>
    </source>
</evidence>
<name>A0ABD3HBH5_9MARC</name>
<evidence type="ECO:0000256" key="1">
    <source>
        <dbReference type="ARBA" id="ARBA00009609"/>
    </source>
</evidence>
<keyword evidence="3" id="KW-0547">Nucleotide-binding</keyword>
<dbReference type="GO" id="GO:0032542">
    <property type="term" value="F:sulfiredoxin activity"/>
    <property type="evidence" value="ECO:0007669"/>
    <property type="project" value="UniProtKB-EC"/>
</dbReference>
<dbReference type="GO" id="GO:0005524">
    <property type="term" value="F:ATP binding"/>
    <property type="evidence" value="ECO:0007669"/>
    <property type="project" value="UniProtKB-KW"/>
</dbReference>
<dbReference type="AlphaFoldDB" id="A0ABD3HBH5"/>
<dbReference type="CDD" id="cd16395">
    <property type="entry name" value="Srx"/>
    <property type="match status" value="1"/>
</dbReference>
<dbReference type="SUPFAM" id="SSF110849">
    <property type="entry name" value="ParB/Sulfiredoxin"/>
    <property type="match status" value="1"/>
</dbReference>
<keyword evidence="4" id="KW-0067">ATP-binding</keyword>
<evidence type="ECO:0000313" key="11">
    <source>
        <dbReference type="EMBL" id="KAL3688221.1"/>
    </source>
</evidence>
<dbReference type="PANTHER" id="PTHR21348:SF2">
    <property type="entry name" value="SULFIREDOXIN-1"/>
    <property type="match status" value="1"/>
</dbReference>
<dbReference type="InterPro" id="IPR036086">
    <property type="entry name" value="ParB/Sulfiredoxin_sf"/>
</dbReference>
<evidence type="ECO:0000256" key="5">
    <source>
        <dbReference type="ARBA" id="ARBA00022862"/>
    </source>
</evidence>
<evidence type="ECO:0000259" key="10">
    <source>
        <dbReference type="SMART" id="SM00470"/>
    </source>
</evidence>
<evidence type="ECO:0000256" key="4">
    <source>
        <dbReference type="ARBA" id="ARBA00022840"/>
    </source>
</evidence>
<comment type="similarity">
    <text evidence="1">Belongs to the sulfiredoxin family.</text>
</comment>
<organism evidence="11 12">
    <name type="scientific">Riccia sorocarpa</name>
    <dbReference type="NCBI Taxonomy" id="122646"/>
    <lineage>
        <taxon>Eukaryota</taxon>
        <taxon>Viridiplantae</taxon>
        <taxon>Streptophyta</taxon>
        <taxon>Embryophyta</taxon>
        <taxon>Marchantiophyta</taxon>
        <taxon>Marchantiopsida</taxon>
        <taxon>Marchantiidae</taxon>
        <taxon>Marchantiales</taxon>
        <taxon>Ricciaceae</taxon>
        <taxon>Riccia</taxon>
    </lineage>
</organism>
<evidence type="ECO:0000256" key="6">
    <source>
        <dbReference type="ARBA" id="ARBA00023002"/>
    </source>
</evidence>
<dbReference type="InterPro" id="IPR016692">
    <property type="entry name" value="Sulfiredoxin"/>
</dbReference>
<evidence type="ECO:0000256" key="3">
    <source>
        <dbReference type="ARBA" id="ARBA00022741"/>
    </source>
</evidence>
<reference evidence="11 12" key="1">
    <citation type="submission" date="2024-09" db="EMBL/GenBank/DDBJ databases">
        <title>Chromosome-scale assembly of Riccia sorocarpa.</title>
        <authorList>
            <person name="Paukszto L."/>
        </authorList>
    </citation>
    <scope>NUCLEOTIDE SEQUENCE [LARGE SCALE GENOMIC DNA]</scope>
    <source>
        <strain evidence="11">LP-2024</strain>
        <tissue evidence="11">Aerial parts of the thallus</tissue>
    </source>
</reference>